<keyword evidence="3" id="KW-1185">Reference proteome</keyword>
<dbReference type="Gene3D" id="3.40.190.150">
    <property type="entry name" value="Bordetella uptake gene, domain 1"/>
    <property type="match status" value="1"/>
</dbReference>
<dbReference type="Proteomes" id="UP001589789">
    <property type="component" value="Unassembled WGS sequence"/>
</dbReference>
<dbReference type="PIRSF" id="PIRSF017082">
    <property type="entry name" value="YflP"/>
    <property type="match status" value="1"/>
</dbReference>
<dbReference type="InterPro" id="IPR042100">
    <property type="entry name" value="Bug_dom1"/>
</dbReference>
<dbReference type="PANTHER" id="PTHR42928">
    <property type="entry name" value="TRICARBOXYLATE-BINDING PROTEIN"/>
    <property type="match status" value="1"/>
</dbReference>
<dbReference type="Pfam" id="PF03401">
    <property type="entry name" value="TctC"/>
    <property type="match status" value="1"/>
</dbReference>
<dbReference type="PANTHER" id="PTHR42928:SF5">
    <property type="entry name" value="BLR1237 PROTEIN"/>
    <property type="match status" value="1"/>
</dbReference>
<dbReference type="SUPFAM" id="SSF53850">
    <property type="entry name" value="Periplasmic binding protein-like II"/>
    <property type="match status" value="1"/>
</dbReference>
<evidence type="ECO:0000256" key="1">
    <source>
        <dbReference type="ARBA" id="ARBA00006987"/>
    </source>
</evidence>
<organism evidence="2 3">
    <name type="scientific">Muricoccus vinaceus</name>
    <dbReference type="NCBI Taxonomy" id="424704"/>
    <lineage>
        <taxon>Bacteria</taxon>
        <taxon>Pseudomonadati</taxon>
        <taxon>Pseudomonadota</taxon>
        <taxon>Alphaproteobacteria</taxon>
        <taxon>Acetobacterales</taxon>
        <taxon>Roseomonadaceae</taxon>
        <taxon>Muricoccus</taxon>
    </lineage>
</organism>
<sequence length="328" mass="34446">MHWRAPPPRVARRALLCGLAAPGTLRAQDAFPSRGVKLIVPYPPGGSADPPARIIGQRLSTIWGQPVVVENRSGASGMIGAEALARSPPDGYTLGLGNIQTHALNVAMFRRMAYDPVADFAPISLVASTPHAFAVPARSPFASMDDLAEAIRAQPGRLTYGSPGPGSTAHLIEEMWLRRLGLSAVHVAYRGAAPVLNDLLGGSLAFAVSTLPGVMAQAQSGALRLLAITSAARHPDLPAVPTFAELGIGDTAMEAWFAILAPARTPRPIVERIAADIARAQALPETRRMIMAAGLEPLDLGPDATQDFIRAEVQRAVAVGKTVGLEPE</sequence>
<name>A0ABV6J2H4_9PROT</name>
<gene>
    <name evidence="2" type="ORF">ACFFIC_26330</name>
</gene>
<dbReference type="EMBL" id="JBHLVZ010000091">
    <property type="protein sequence ID" value="MFC0389038.1"/>
    <property type="molecule type" value="Genomic_DNA"/>
</dbReference>
<proteinExistence type="inferred from homology"/>
<comment type="caution">
    <text evidence="2">The sequence shown here is derived from an EMBL/GenBank/DDBJ whole genome shotgun (WGS) entry which is preliminary data.</text>
</comment>
<evidence type="ECO:0000313" key="3">
    <source>
        <dbReference type="Proteomes" id="UP001589789"/>
    </source>
</evidence>
<dbReference type="RefSeq" id="WP_377056031.1">
    <property type="nucleotide sequence ID" value="NZ_JBHLVZ010000091.1"/>
</dbReference>
<dbReference type="InterPro" id="IPR005064">
    <property type="entry name" value="BUG"/>
</dbReference>
<comment type="similarity">
    <text evidence="1">Belongs to the UPF0065 (bug) family.</text>
</comment>
<dbReference type="Gene3D" id="3.40.190.10">
    <property type="entry name" value="Periplasmic binding protein-like II"/>
    <property type="match status" value="1"/>
</dbReference>
<accession>A0ABV6J2H4</accession>
<evidence type="ECO:0000313" key="2">
    <source>
        <dbReference type="EMBL" id="MFC0389038.1"/>
    </source>
</evidence>
<dbReference type="CDD" id="cd07012">
    <property type="entry name" value="PBP2_Bug_TTT"/>
    <property type="match status" value="1"/>
</dbReference>
<reference evidence="2 3" key="1">
    <citation type="submission" date="2024-09" db="EMBL/GenBank/DDBJ databases">
        <authorList>
            <person name="Sun Q."/>
            <person name="Mori K."/>
        </authorList>
    </citation>
    <scope>NUCLEOTIDE SEQUENCE [LARGE SCALE GENOMIC DNA]</scope>
    <source>
        <strain evidence="2 3">CCM 7468</strain>
    </source>
</reference>
<protein>
    <submittedName>
        <fullName evidence="2">Bug family tripartite tricarboxylate transporter substrate binding protein</fullName>
    </submittedName>
</protein>